<name>A0A1Z5JWE7_FISSO</name>
<dbReference type="FunFam" id="3.40.50.300:FF:000566">
    <property type="entry name" value="Signal recognition particle receptor subunit alpha"/>
    <property type="match status" value="1"/>
</dbReference>
<dbReference type="SMART" id="SM00963">
    <property type="entry name" value="SRP54_N"/>
    <property type="match status" value="1"/>
</dbReference>
<evidence type="ECO:0000256" key="2">
    <source>
        <dbReference type="ARBA" id="ARBA00011870"/>
    </source>
</evidence>
<sequence length="543" mass="59250">MLESLTIFSPGGLIYYQYRANPSLLSAGDGPTTDTNEALNECIIRPIMCDPAINSTKFYHIAGRLTFCWVASDEFYTVACYPDILFEGPRQYLKEWSTKLVEAAAREYTLYHEASANKIPRPDPQPFDATFQLLLQQSKSVGAGGSASANETTGTQKKTNPATSGKVKRNWHDGNAKITQKAMEELDFSGTDGANENPEVRMELALKEARQAYLPSQEELQQQKETEITQADPSSWSSSISGLFQQIAGTKVLTDADLEKPLAALQEMLTSQNVAAEIAQQLVEACRAKLVGKKLSSLYRVQTAVQQALEAVVTRFLQQRQVDLLRLVTKSGGSGVFGNKQRRPFVIVVCGINGIGKTTTVAKLAYYFQQHGCNPLLAAADTFRSGAVEQLRVHAECLQVPIFAQGYAKDPSAVAAAAIQQATTNGNRVVLVDTAGRMQNNVSLMKAMTKLIQENQPDFRMLVCEALVGHDGLDQFQLFQKAVGKIDGLILTKMDTVGSKVGAALTLTHQTGTPIVFCGTGQKYHHLQEFSVPQIVQSLLSTS</sequence>
<evidence type="ECO:0000259" key="13">
    <source>
        <dbReference type="SMART" id="SM00963"/>
    </source>
</evidence>
<evidence type="ECO:0000259" key="11">
    <source>
        <dbReference type="SMART" id="SM00382"/>
    </source>
</evidence>
<dbReference type="SMART" id="SM00382">
    <property type="entry name" value="AAA"/>
    <property type="match status" value="1"/>
</dbReference>
<dbReference type="GO" id="GO:0006614">
    <property type="term" value="P:SRP-dependent cotranslational protein targeting to membrane"/>
    <property type="evidence" value="ECO:0007669"/>
    <property type="project" value="InterPro"/>
</dbReference>
<dbReference type="SUPFAM" id="SSF52540">
    <property type="entry name" value="P-loop containing nucleoside triphosphate hydrolases"/>
    <property type="match status" value="1"/>
</dbReference>
<comment type="caution">
    <text evidence="14">The sequence shown here is derived from an EMBL/GenBank/DDBJ whole genome shotgun (WGS) entry which is preliminary data.</text>
</comment>
<feature type="domain" description="SRP54-type proteins GTP-binding" evidence="12">
    <location>
        <begin position="344"/>
        <end position="541"/>
    </location>
</feature>
<dbReference type="Gene3D" id="1.20.120.140">
    <property type="entry name" value="Signal recognition particle SRP54, nucleotide-binding domain"/>
    <property type="match status" value="1"/>
</dbReference>
<feature type="compositionally biased region" description="Polar residues" evidence="10">
    <location>
        <begin position="150"/>
        <end position="163"/>
    </location>
</feature>
<evidence type="ECO:0000256" key="1">
    <source>
        <dbReference type="ARBA" id="ARBA00008531"/>
    </source>
</evidence>
<dbReference type="PANTHER" id="PTHR43134:SF1">
    <property type="entry name" value="SIGNAL RECOGNITION PARTICLE RECEPTOR SUBUNIT ALPHA"/>
    <property type="match status" value="1"/>
</dbReference>
<dbReference type="Pfam" id="PF00448">
    <property type="entry name" value="SRP54"/>
    <property type="match status" value="1"/>
</dbReference>
<dbReference type="InterPro" id="IPR027417">
    <property type="entry name" value="P-loop_NTPase"/>
</dbReference>
<keyword evidence="15" id="KW-1185">Reference proteome</keyword>
<comment type="similarity">
    <text evidence="1">Belongs to the GTP-binding SRP family.</text>
</comment>
<dbReference type="Pfam" id="PF02881">
    <property type="entry name" value="SRP54_N"/>
    <property type="match status" value="1"/>
</dbReference>
<dbReference type="InterPro" id="IPR013822">
    <property type="entry name" value="Signal_recog_particl_SRP54_hlx"/>
</dbReference>
<dbReference type="GO" id="GO:0005525">
    <property type="term" value="F:GTP binding"/>
    <property type="evidence" value="ECO:0007669"/>
    <property type="project" value="UniProtKB-KW"/>
</dbReference>
<dbReference type="EMBL" id="BDSP01000124">
    <property type="protein sequence ID" value="GAX18206.1"/>
    <property type="molecule type" value="Genomic_DNA"/>
</dbReference>
<evidence type="ECO:0000256" key="4">
    <source>
        <dbReference type="ARBA" id="ARBA00023134"/>
    </source>
</evidence>
<evidence type="ECO:0000313" key="14">
    <source>
        <dbReference type="EMBL" id="GAX18206.1"/>
    </source>
</evidence>
<feature type="domain" description="Signal recognition particle SRP54 helical bundle" evidence="13">
    <location>
        <begin position="233"/>
        <end position="313"/>
    </location>
</feature>
<gene>
    <name evidence="14" type="ORF">FisN_25Hh190</name>
</gene>
<dbReference type="InterPro" id="IPR042101">
    <property type="entry name" value="SRP54_N_sf"/>
</dbReference>
<dbReference type="Gene3D" id="3.40.50.300">
    <property type="entry name" value="P-loop containing nucleotide triphosphate hydrolases"/>
    <property type="match status" value="1"/>
</dbReference>
<dbReference type="PANTHER" id="PTHR43134">
    <property type="entry name" value="SIGNAL RECOGNITION PARTICLE RECEPTOR SUBUNIT ALPHA"/>
    <property type="match status" value="1"/>
</dbReference>
<comment type="subunit">
    <text evidence="2">Heterodimer of an alpha and a beta chain.</text>
</comment>
<dbReference type="OrthoDB" id="1727884at2759"/>
<keyword evidence="5" id="KW-0472">Membrane</keyword>
<evidence type="ECO:0000256" key="8">
    <source>
        <dbReference type="ARBA" id="ARBA00071429"/>
    </source>
</evidence>
<dbReference type="GO" id="GO:0005789">
    <property type="term" value="C:endoplasmic reticulum membrane"/>
    <property type="evidence" value="ECO:0007669"/>
    <property type="project" value="TreeGrafter"/>
</dbReference>
<keyword evidence="3" id="KW-0547">Nucleotide-binding</keyword>
<keyword evidence="6 14" id="KW-0675">Receptor</keyword>
<comment type="subcellular location">
    <subcellularLocation>
        <location evidence="7">Endomembrane system</location>
        <topology evidence="7">Peripheral membrane protein</topology>
        <orientation evidence="7">Cytoplasmic side</orientation>
    </subcellularLocation>
</comment>
<dbReference type="InterPro" id="IPR036225">
    <property type="entry name" value="SRP/SRP_N"/>
</dbReference>
<evidence type="ECO:0000256" key="3">
    <source>
        <dbReference type="ARBA" id="ARBA00022741"/>
    </source>
</evidence>
<reference evidence="14 15" key="1">
    <citation type="journal article" date="2015" name="Plant Cell">
        <title>Oil accumulation by the oleaginous diatom Fistulifera solaris as revealed by the genome and transcriptome.</title>
        <authorList>
            <person name="Tanaka T."/>
            <person name="Maeda Y."/>
            <person name="Veluchamy A."/>
            <person name="Tanaka M."/>
            <person name="Abida H."/>
            <person name="Marechal E."/>
            <person name="Bowler C."/>
            <person name="Muto M."/>
            <person name="Sunaga Y."/>
            <person name="Tanaka M."/>
            <person name="Yoshino T."/>
            <person name="Taniguchi T."/>
            <person name="Fukuda Y."/>
            <person name="Nemoto M."/>
            <person name="Matsumoto M."/>
            <person name="Wong P.S."/>
            <person name="Aburatani S."/>
            <person name="Fujibuchi W."/>
        </authorList>
    </citation>
    <scope>NUCLEOTIDE SEQUENCE [LARGE SCALE GENOMIC DNA]</scope>
    <source>
        <strain evidence="14 15">JPCC DA0580</strain>
    </source>
</reference>
<dbReference type="SMART" id="SM00962">
    <property type="entry name" value="SRP54"/>
    <property type="match status" value="1"/>
</dbReference>
<evidence type="ECO:0000256" key="10">
    <source>
        <dbReference type="SAM" id="MobiDB-lite"/>
    </source>
</evidence>
<dbReference type="InParanoid" id="A0A1Z5JWE7"/>
<proteinExistence type="inferred from homology"/>
<evidence type="ECO:0000259" key="12">
    <source>
        <dbReference type="SMART" id="SM00962"/>
    </source>
</evidence>
<feature type="domain" description="AAA+ ATPase" evidence="11">
    <location>
        <begin position="343"/>
        <end position="473"/>
    </location>
</feature>
<accession>A0A1Z5JWE7</accession>
<protein>
    <recommendedName>
        <fullName evidence="8">Signal recognition particle receptor subunit alpha homolog</fullName>
    </recommendedName>
    <alternativeName>
        <fullName evidence="9">Docking protein alpha</fullName>
    </alternativeName>
</protein>
<evidence type="ECO:0000313" key="15">
    <source>
        <dbReference type="Proteomes" id="UP000198406"/>
    </source>
</evidence>
<dbReference type="GO" id="GO:0003924">
    <property type="term" value="F:GTPase activity"/>
    <property type="evidence" value="ECO:0007669"/>
    <property type="project" value="TreeGrafter"/>
</dbReference>
<dbReference type="AlphaFoldDB" id="A0A1Z5JWE7"/>
<evidence type="ECO:0000256" key="7">
    <source>
        <dbReference type="ARBA" id="ARBA00029433"/>
    </source>
</evidence>
<dbReference type="GO" id="GO:0005047">
    <property type="term" value="F:signal recognition particle binding"/>
    <property type="evidence" value="ECO:0007669"/>
    <property type="project" value="TreeGrafter"/>
</dbReference>
<evidence type="ECO:0000256" key="9">
    <source>
        <dbReference type="ARBA" id="ARBA00081194"/>
    </source>
</evidence>
<dbReference type="SUPFAM" id="SSF47364">
    <property type="entry name" value="Domain of the SRP/SRP receptor G-proteins"/>
    <property type="match status" value="1"/>
</dbReference>
<feature type="region of interest" description="Disordered" evidence="10">
    <location>
        <begin position="142"/>
        <end position="170"/>
    </location>
</feature>
<evidence type="ECO:0000256" key="5">
    <source>
        <dbReference type="ARBA" id="ARBA00023136"/>
    </source>
</evidence>
<dbReference type="InterPro" id="IPR003593">
    <property type="entry name" value="AAA+_ATPase"/>
</dbReference>
<evidence type="ECO:0000256" key="6">
    <source>
        <dbReference type="ARBA" id="ARBA00023170"/>
    </source>
</evidence>
<organism evidence="14 15">
    <name type="scientific">Fistulifera solaris</name>
    <name type="common">Oleaginous diatom</name>
    <dbReference type="NCBI Taxonomy" id="1519565"/>
    <lineage>
        <taxon>Eukaryota</taxon>
        <taxon>Sar</taxon>
        <taxon>Stramenopiles</taxon>
        <taxon>Ochrophyta</taxon>
        <taxon>Bacillariophyta</taxon>
        <taxon>Bacillariophyceae</taxon>
        <taxon>Bacillariophycidae</taxon>
        <taxon>Naviculales</taxon>
        <taxon>Naviculaceae</taxon>
        <taxon>Fistulifera</taxon>
    </lineage>
</organism>
<dbReference type="Proteomes" id="UP000198406">
    <property type="component" value="Unassembled WGS sequence"/>
</dbReference>
<dbReference type="FunCoup" id="A0A1Z5JWE7">
    <property type="interactions" value="493"/>
</dbReference>
<dbReference type="InterPro" id="IPR000897">
    <property type="entry name" value="SRP54_GTPase_dom"/>
</dbReference>
<keyword evidence="4" id="KW-0342">GTP-binding</keyword>